<evidence type="ECO:0000259" key="10">
    <source>
        <dbReference type="Pfam" id="PF14694"/>
    </source>
</evidence>
<dbReference type="EC" id="2.2.1.2" evidence="3 9"/>
<dbReference type="EMBL" id="CAMKVN010000335">
    <property type="protein sequence ID" value="CAI2166805.1"/>
    <property type="molecule type" value="Genomic_DNA"/>
</dbReference>
<dbReference type="GO" id="GO:0009052">
    <property type="term" value="P:pentose-phosphate shunt, non-oxidative branch"/>
    <property type="evidence" value="ECO:0007669"/>
    <property type="project" value="TreeGrafter"/>
</dbReference>
<evidence type="ECO:0000313" key="12">
    <source>
        <dbReference type="EMBL" id="CAI2166805.1"/>
    </source>
</evidence>
<dbReference type="Proteomes" id="UP001153678">
    <property type="component" value="Unassembled WGS sequence"/>
</dbReference>
<dbReference type="InterPro" id="IPR013785">
    <property type="entry name" value="Aldolase_TIM"/>
</dbReference>
<reference evidence="12" key="1">
    <citation type="submission" date="2022-08" db="EMBL/GenBank/DDBJ databases">
        <authorList>
            <person name="Kallberg Y."/>
            <person name="Tangrot J."/>
            <person name="Rosling A."/>
        </authorList>
    </citation>
    <scope>NUCLEOTIDE SEQUENCE</scope>
    <source>
        <strain evidence="12">Wild A</strain>
    </source>
</reference>
<dbReference type="FunFam" id="3.20.20.70:FF:000088">
    <property type="entry name" value="Transaldolase"/>
    <property type="match status" value="1"/>
</dbReference>
<dbReference type="InterPro" id="IPR018225">
    <property type="entry name" value="Transaldolase_AS"/>
</dbReference>
<evidence type="ECO:0000313" key="13">
    <source>
        <dbReference type="Proteomes" id="UP001153678"/>
    </source>
</evidence>
<organism evidence="12 13">
    <name type="scientific">Funneliformis geosporum</name>
    <dbReference type="NCBI Taxonomy" id="1117311"/>
    <lineage>
        <taxon>Eukaryota</taxon>
        <taxon>Fungi</taxon>
        <taxon>Fungi incertae sedis</taxon>
        <taxon>Mucoromycota</taxon>
        <taxon>Glomeromycotina</taxon>
        <taxon>Glomeromycetes</taxon>
        <taxon>Glomerales</taxon>
        <taxon>Glomeraceae</taxon>
        <taxon>Funneliformis</taxon>
    </lineage>
</organism>
<feature type="domain" description="Protein Lines C-terminal" evidence="11">
    <location>
        <begin position="847"/>
        <end position="880"/>
    </location>
</feature>
<evidence type="ECO:0000256" key="7">
    <source>
        <dbReference type="ARBA" id="ARBA00023270"/>
    </source>
</evidence>
<dbReference type="NCBIfam" id="TIGR00874">
    <property type="entry name" value="talAB"/>
    <property type="match status" value="1"/>
</dbReference>
<dbReference type="PANTHER" id="PTHR10683:SF18">
    <property type="entry name" value="TRANSALDOLASE"/>
    <property type="match status" value="1"/>
</dbReference>
<dbReference type="Pfam" id="PF00923">
    <property type="entry name" value="TAL_FSA"/>
    <property type="match status" value="1"/>
</dbReference>
<gene>
    <name evidence="12" type="ORF">FWILDA_LOCUS2755</name>
</gene>
<dbReference type="GO" id="GO:0005737">
    <property type="term" value="C:cytoplasm"/>
    <property type="evidence" value="ECO:0007669"/>
    <property type="project" value="InterPro"/>
</dbReference>
<dbReference type="GO" id="GO:0005975">
    <property type="term" value="P:carbohydrate metabolic process"/>
    <property type="evidence" value="ECO:0007669"/>
    <property type="project" value="InterPro"/>
</dbReference>
<keyword evidence="6 9" id="KW-0570">Pentose shunt</keyword>
<evidence type="ECO:0000256" key="5">
    <source>
        <dbReference type="ARBA" id="ARBA00022679"/>
    </source>
</evidence>
<dbReference type="Gene3D" id="3.20.20.70">
    <property type="entry name" value="Aldolase class I"/>
    <property type="match status" value="1"/>
</dbReference>
<evidence type="ECO:0000256" key="3">
    <source>
        <dbReference type="ARBA" id="ARBA00013151"/>
    </source>
</evidence>
<dbReference type="CDD" id="cd00957">
    <property type="entry name" value="Transaldolase_TalAB"/>
    <property type="match status" value="1"/>
</dbReference>
<dbReference type="SUPFAM" id="SSF51569">
    <property type="entry name" value="Aldolase"/>
    <property type="match status" value="1"/>
</dbReference>
<comment type="catalytic activity">
    <reaction evidence="8 9">
        <text>D-sedoheptulose 7-phosphate + D-glyceraldehyde 3-phosphate = D-erythrose 4-phosphate + beta-D-fructose 6-phosphate</text>
        <dbReference type="Rhea" id="RHEA:17053"/>
        <dbReference type="ChEBI" id="CHEBI:16897"/>
        <dbReference type="ChEBI" id="CHEBI:57483"/>
        <dbReference type="ChEBI" id="CHEBI:57634"/>
        <dbReference type="ChEBI" id="CHEBI:59776"/>
        <dbReference type="EC" id="2.2.1.2"/>
    </reaction>
</comment>
<dbReference type="GO" id="GO:0004801">
    <property type="term" value="F:transaldolase activity"/>
    <property type="evidence" value="ECO:0007669"/>
    <property type="project" value="UniProtKB-EC"/>
</dbReference>
<name>A0A9W4SES9_9GLOM</name>
<proteinExistence type="inferred from homology"/>
<dbReference type="Pfam" id="PF14694">
    <property type="entry name" value="LINES_N"/>
    <property type="match status" value="1"/>
</dbReference>
<evidence type="ECO:0000256" key="1">
    <source>
        <dbReference type="ARBA" id="ARBA00004857"/>
    </source>
</evidence>
<dbReference type="OrthoDB" id="2015515at2759"/>
<dbReference type="AlphaFoldDB" id="A0A9W4SES9"/>
<feature type="domain" description="Protein Lines N-terminal" evidence="10">
    <location>
        <begin position="691"/>
        <end position="831"/>
    </location>
</feature>
<comment type="caution">
    <text evidence="12">The sequence shown here is derived from an EMBL/GenBank/DDBJ whole genome shotgun (WGS) entry which is preliminary data.</text>
</comment>
<dbReference type="InterPro" id="IPR032794">
    <property type="entry name" value="LINES_N"/>
</dbReference>
<dbReference type="InterPro" id="IPR029415">
    <property type="entry name" value="Lines_C"/>
</dbReference>
<sequence>MSSVLDQIKQYTTIVADSGDFETISQYKPQDATTNPSLILAATQKPNYSHLIESAIEYAKKKNGSIDEKVEWAMDKLLINFGVKILEIIPGRVSTEVDARLSFDKEATIEKAKRLIKLYEEVGIKKERILIKVASTWEGIQAARQLEQEGIHCNLTLLFSFPQVIACAEAGVTLISPFVGRILDWYKKSTGITYAASEDPGVISVTRIYNYYKNYGYKTIVMGASFRNTGEIEELAGCDFLTISPSLLHELQNDDKKIARKLSPESAKATSEPKVTFDEKTFRWDLNQDAMATEKLSEGIRNFAKDAEKLKYLSLCYLVIITSQYGMDVTTTSEPHDKFNEPSVELLENFFNDFRFLNTIDTSKELKYQQELLMKLSTIKHVLQSYYMQDTSCLDNECATKFCYLLLNNQHILARYLVHNDDFIVYLGKNILTFLLLLISNKKLLIDNVNLEEIQRQLLETVCDIYISSLDKLKDLSVSASVLSTLEIFHSILKDFRHRLSDVINEVEEHNLTQHVGCRLLNILDERFDFEKVMDMDSKDKKLIIIPTLTVILDIKKLTADEIENVFDFHLVQDFQNILKKINSKIESICDLLCYSYTPVVRKVLDILHCTIKSSNDVDMIFLILTGIRNYTEKILAISDDQTLVGCLKLDDDHTEFFDNHDKNEFDVAIKSDEEVLKIDHCISDDVKLHVFNDILTFSRGLLQKNEDSIKYIFNWYTNNDSDLVSFMLKLVRLELLFKKFERRLINFNEESQKENMRGRKSIIECISSQVNYFLNFCTSHDFFLRFLVTTGMNHSILLDFLISNETIFLEFLLNYCKYLEKDITQFLITCKKFDERNSVMIERVVGIFKNLIQSIQLLMEKDLFPYNATSLITRLKKVELLISC</sequence>
<dbReference type="Pfam" id="PF14695">
    <property type="entry name" value="LINES_C"/>
    <property type="match status" value="1"/>
</dbReference>
<dbReference type="HAMAP" id="MF_00492">
    <property type="entry name" value="Transaldolase_1"/>
    <property type="match status" value="1"/>
</dbReference>
<dbReference type="PROSITE" id="PS00958">
    <property type="entry name" value="TRANSALDOLASE_2"/>
    <property type="match status" value="1"/>
</dbReference>
<dbReference type="PANTHER" id="PTHR10683">
    <property type="entry name" value="TRANSALDOLASE"/>
    <property type="match status" value="1"/>
</dbReference>
<keyword evidence="13" id="KW-1185">Reference proteome</keyword>
<dbReference type="PROSITE" id="PS01054">
    <property type="entry name" value="TRANSALDOLASE_1"/>
    <property type="match status" value="1"/>
</dbReference>
<evidence type="ECO:0000259" key="11">
    <source>
        <dbReference type="Pfam" id="PF14695"/>
    </source>
</evidence>
<dbReference type="InterPro" id="IPR001585">
    <property type="entry name" value="TAL/FSA"/>
</dbReference>
<evidence type="ECO:0000256" key="4">
    <source>
        <dbReference type="ARBA" id="ARBA00018292"/>
    </source>
</evidence>
<evidence type="ECO:0000256" key="9">
    <source>
        <dbReference type="RuleBase" id="RU000501"/>
    </source>
</evidence>
<comment type="pathway">
    <text evidence="1 9">Carbohydrate degradation; pentose phosphate pathway; D-glyceraldehyde 3-phosphate and beta-D-fructose 6-phosphate from D-ribose 5-phosphate and D-xylulose 5-phosphate (non-oxidative stage): step 2/3.</text>
</comment>
<keyword evidence="7" id="KW-0704">Schiff base</keyword>
<comment type="similarity">
    <text evidence="2">Belongs to the transaldolase family. Type 1 subfamily.</text>
</comment>
<protein>
    <recommendedName>
        <fullName evidence="4 9">Transaldolase</fullName>
        <ecNumber evidence="3 9">2.2.1.2</ecNumber>
    </recommendedName>
</protein>
<evidence type="ECO:0000256" key="8">
    <source>
        <dbReference type="ARBA" id="ARBA00048810"/>
    </source>
</evidence>
<accession>A0A9W4SES9</accession>
<evidence type="ECO:0000256" key="2">
    <source>
        <dbReference type="ARBA" id="ARBA00008012"/>
    </source>
</evidence>
<dbReference type="NCBIfam" id="NF009001">
    <property type="entry name" value="PRK12346.1"/>
    <property type="match status" value="1"/>
</dbReference>
<keyword evidence="5 9" id="KW-0808">Transferase</keyword>
<comment type="function">
    <text evidence="9">Catalyzes the rate-limiting step of the non-oxidative phase in the pentose phosphate pathway. Catalyzes the reversible conversion of sedheptulose-7-phosphate and D-glyceraldehyde 3-phosphate into erythrose-4-phosphate and beta-D-fructose 6-phosphate.</text>
</comment>
<dbReference type="InterPro" id="IPR004730">
    <property type="entry name" value="Transaldolase_1"/>
</dbReference>
<evidence type="ECO:0000256" key="6">
    <source>
        <dbReference type="ARBA" id="ARBA00023126"/>
    </source>
</evidence>